<dbReference type="RefSeq" id="WP_188712339.1">
    <property type="nucleotide sequence ID" value="NZ_BMHO01000001.1"/>
</dbReference>
<feature type="domain" description="Protein-glutamine gamma-glutamyltransferase-like C-terminal" evidence="4">
    <location>
        <begin position="151"/>
        <end position="219"/>
    </location>
</feature>
<feature type="chain" id="PRO_5039387571" description="Protein-glutamine gamma-glutamyltransferase-like C-terminal domain-containing protein" evidence="3">
    <location>
        <begin position="23"/>
        <end position="227"/>
    </location>
</feature>
<feature type="region of interest" description="Disordered" evidence="1">
    <location>
        <begin position="38"/>
        <end position="60"/>
    </location>
</feature>
<evidence type="ECO:0000256" key="1">
    <source>
        <dbReference type="SAM" id="MobiDB-lite"/>
    </source>
</evidence>
<keyword evidence="2" id="KW-0472">Membrane</keyword>
<feature type="transmembrane region" description="Helical" evidence="2">
    <location>
        <begin position="66"/>
        <end position="90"/>
    </location>
</feature>
<keyword evidence="2" id="KW-0812">Transmembrane</keyword>
<feature type="signal peptide" evidence="3">
    <location>
        <begin position="1"/>
        <end position="22"/>
    </location>
</feature>
<reference evidence="5" key="1">
    <citation type="journal article" date="2014" name="Int. J. Syst. Evol. Microbiol.">
        <title>Complete genome sequence of Corynebacterium casei LMG S-19264T (=DSM 44701T), isolated from a smear-ripened cheese.</title>
        <authorList>
            <consortium name="US DOE Joint Genome Institute (JGI-PGF)"/>
            <person name="Walter F."/>
            <person name="Albersmeier A."/>
            <person name="Kalinowski J."/>
            <person name="Ruckert C."/>
        </authorList>
    </citation>
    <scope>NUCLEOTIDE SEQUENCE</scope>
    <source>
        <strain evidence="5">CGMCC 1.15152</strain>
    </source>
</reference>
<dbReference type="Proteomes" id="UP000633205">
    <property type="component" value="Unassembled WGS sequence"/>
</dbReference>
<keyword evidence="6" id="KW-1185">Reference proteome</keyword>
<reference evidence="5" key="2">
    <citation type="submission" date="2020-09" db="EMBL/GenBank/DDBJ databases">
        <authorList>
            <person name="Sun Q."/>
            <person name="Zhou Y."/>
        </authorList>
    </citation>
    <scope>NUCLEOTIDE SEQUENCE</scope>
    <source>
        <strain evidence="5">CGMCC 1.15152</strain>
    </source>
</reference>
<dbReference type="EMBL" id="BMHO01000001">
    <property type="protein sequence ID" value="GGD41300.1"/>
    <property type="molecule type" value="Genomic_DNA"/>
</dbReference>
<accession>A0A916YFI5</accession>
<comment type="caution">
    <text evidence="5">The sequence shown here is derived from an EMBL/GenBank/DDBJ whole genome shotgun (WGS) entry which is preliminary data.</text>
</comment>
<evidence type="ECO:0000313" key="6">
    <source>
        <dbReference type="Proteomes" id="UP000633205"/>
    </source>
</evidence>
<dbReference type="Pfam" id="PF13559">
    <property type="entry name" value="DUF4129"/>
    <property type="match status" value="1"/>
</dbReference>
<evidence type="ECO:0000259" key="4">
    <source>
        <dbReference type="Pfam" id="PF13559"/>
    </source>
</evidence>
<evidence type="ECO:0000256" key="3">
    <source>
        <dbReference type="SAM" id="SignalP"/>
    </source>
</evidence>
<sequence>MRRWIGAVAVTALLVLAMVAAATQGAARFDPPDFSFGPMPAPSPVMPTQAPPEGLAPPDDAGDGGAAAVVTFILIALVAAVVIFVIARVVRALLRAWRERLPVRPSSAVAEGTLVADDDPDRAAPALRRGIAAAVEAIDGHRDPGDAIVAAWAGLERSATDAGLTRGVSETPAEYTLRIIAHRTAADGDVRALLVLYERVRFAGDAPGESERAAARRALSAIEEVWR</sequence>
<dbReference type="InterPro" id="IPR025403">
    <property type="entry name" value="TgpA-like_C"/>
</dbReference>
<name>A0A916YFI5_9MICO</name>
<keyword evidence="2" id="KW-1133">Transmembrane helix</keyword>
<proteinExistence type="predicted"/>
<keyword evidence="3" id="KW-0732">Signal</keyword>
<evidence type="ECO:0000256" key="2">
    <source>
        <dbReference type="SAM" id="Phobius"/>
    </source>
</evidence>
<protein>
    <recommendedName>
        <fullName evidence="4">Protein-glutamine gamma-glutamyltransferase-like C-terminal domain-containing protein</fullName>
    </recommendedName>
</protein>
<evidence type="ECO:0000313" key="5">
    <source>
        <dbReference type="EMBL" id="GGD41300.1"/>
    </source>
</evidence>
<organism evidence="5 6">
    <name type="scientific">Microbacterium faecale</name>
    <dbReference type="NCBI Taxonomy" id="1804630"/>
    <lineage>
        <taxon>Bacteria</taxon>
        <taxon>Bacillati</taxon>
        <taxon>Actinomycetota</taxon>
        <taxon>Actinomycetes</taxon>
        <taxon>Micrococcales</taxon>
        <taxon>Microbacteriaceae</taxon>
        <taxon>Microbacterium</taxon>
    </lineage>
</organism>
<gene>
    <name evidence="5" type="ORF">GCM10010915_22820</name>
</gene>
<dbReference type="AlphaFoldDB" id="A0A916YFI5"/>